<proteinExistence type="inferred from homology"/>
<dbReference type="InterPro" id="IPR012347">
    <property type="entry name" value="Ferritin-like"/>
</dbReference>
<dbReference type="PRINTS" id="PR01346">
    <property type="entry name" value="HELNAPAPROT"/>
</dbReference>
<dbReference type="PANTHER" id="PTHR42932:SF3">
    <property type="entry name" value="DNA PROTECTION DURING STARVATION PROTEIN"/>
    <property type="match status" value="1"/>
</dbReference>
<dbReference type="EMBL" id="LR797435">
    <property type="protein sequence ID" value="CAB4216230.1"/>
    <property type="molecule type" value="Genomic_DNA"/>
</dbReference>
<feature type="domain" description="Ferritin/DPS" evidence="2">
    <location>
        <begin position="4"/>
        <end position="142"/>
    </location>
</feature>
<evidence type="ECO:0000313" key="4">
    <source>
        <dbReference type="EMBL" id="CAB4185734.1"/>
    </source>
</evidence>
<dbReference type="EMBL" id="LR797079">
    <property type="protein sequence ID" value="CAB4185734.1"/>
    <property type="molecule type" value="Genomic_DNA"/>
</dbReference>
<gene>
    <name evidence="4" type="ORF">UFOVP1123_132</name>
    <name evidence="5" type="ORF">UFOVP1239_19</name>
    <name evidence="6" type="ORF">UFOVP1484_136</name>
    <name evidence="7" type="ORF">UFOVP1577_142</name>
    <name evidence="3" type="ORF">UFOVP961_62</name>
</gene>
<dbReference type="SUPFAM" id="SSF47240">
    <property type="entry name" value="Ferritin-like"/>
    <property type="match status" value="1"/>
</dbReference>
<comment type="similarity">
    <text evidence="1">Belongs to the Dps family.</text>
</comment>
<name>A0A6J5PSE2_9CAUD</name>
<dbReference type="PANTHER" id="PTHR42932">
    <property type="entry name" value="GENERAL STRESS PROTEIN 20U"/>
    <property type="match status" value="1"/>
</dbReference>
<dbReference type="EMBL" id="LR797194">
    <property type="protein sequence ID" value="CAB4193081.1"/>
    <property type="molecule type" value="Genomic_DNA"/>
</dbReference>
<dbReference type="GO" id="GO:0003677">
    <property type="term" value="F:DNA binding"/>
    <property type="evidence" value="ECO:0007669"/>
    <property type="project" value="UniProtKB-KW"/>
</dbReference>
<sequence length="146" mass="16811">MLADNLKTLLATSVSLYVKAANFHWNIEGPNFPQYHEFLGDFYGEIYATIDTIAEYIRALDQYAPASLSRFAELTLIPDQTQQLSWDQMFTELLRDSNTTLDFLNTSFKVATNEDQQGIANFLAERIDAMQKHNWMMRSILKMSKA</sequence>
<dbReference type="CDD" id="cd01043">
    <property type="entry name" value="DPS"/>
    <property type="match status" value="1"/>
</dbReference>
<evidence type="ECO:0000313" key="3">
    <source>
        <dbReference type="EMBL" id="CAB4174583.1"/>
    </source>
</evidence>
<accession>A0A6J5PSE2</accession>
<organism evidence="3">
    <name type="scientific">uncultured Caudovirales phage</name>
    <dbReference type="NCBI Taxonomy" id="2100421"/>
    <lineage>
        <taxon>Viruses</taxon>
        <taxon>Duplodnaviria</taxon>
        <taxon>Heunggongvirae</taxon>
        <taxon>Uroviricota</taxon>
        <taxon>Caudoviricetes</taxon>
        <taxon>Peduoviridae</taxon>
        <taxon>Maltschvirus</taxon>
        <taxon>Maltschvirus maltsch</taxon>
    </lineage>
</organism>
<evidence type="ECO:0000256" key="1">
    <source>
        <dbReference type="ARBA" id="ARBA00009497"/>
    </source>
</evidence>
<keyword evidence="3" id="KW-0238">DNA-binding</keyword>
<dbReference type="EMBL" id="LR798422">
    <property type="protein sequence ID" value="CAB5230856.1"/>
    <property type="molecule type" value="Genomic_DNA"/>
</dbReference>
<evidence type="ECO:0000313" key="6">
    <source>
        <dbReference type="EMBL" id="CAB4216230.1"/>
    </source>
</evidence>
<dbReference type="InterPro" id="IPR009078">
    <property type="entry name" value="Ferritin-like_SF"/>
</dbReference>
<dbReference type="EMBL" id="LR796912">
    <property type="protein sequence ID" value="CAB4174583.1"/>
    <property type="molecule type" value="Genomic_DNA"/>
</dbReference>
<dbReference type="Gene3D" id="1.20.1260.10">
    <property type="match status" value="1"/>
</dbReference>
<dbReference type="Pfam" id="PF00210">
    <property type="entry name" value="Ferritin"/>
    <property type="match status" value="1"/>
</dbReference>
<evidence type="ECO:0000313" key="7">
    <source>
        <dbReference type="EMBL" id="CAB5230856.1"/>
    </source>
</evidence>
<dbReference type="InterPro" id="IPR008331">
    <property type="entry name" value="Ferritin_DPS_dom"/>
</dbReference>
<dbReference type="PIRSF" id="PIRSF005900">
    <property type="entry name" value="Dps"/>
    <property type="match status" value="1"/>
</dbReference>
<reference evidence="3" key="1">
    <citation type="submission" date="2020-05" db="EMBL/GenBank/DDBJ databases">
        <authorList>
            <person name="Chiriac C."/>
            <person name="Salcher M."/>
            <person name="Ghai R."/>
            <person name="Kavagutti S V."/>
        </authorList>
    </citation>
    <scope>NUCLEOTIDE SEQUENCE</scope>
</reference>
<evidence type="ECO:0000313" key="5">
    <source>
        <dbReference type="EMBL" id="CAB4193081.1"/>
    </source>
</evidence>
<dbReference type="GO" id="GO:0008199">
    <property type="term" value="F:ferric iron binding"/>
    <property type="evidence" value="ECO:0007669"/>
    <property type="project" value="InterPro"/>
</dbReference>
<evidence type="ECO:0000259" key="2">
    <source>
        <dbReference type="Pfam" id="PF00210"/>
    </source>
</evidence>
<protein>
    <submittedName>
        <fullName evidence="3">Dps DNA-binding ferritin-like protein (Oxidative damage protectant)</fullName>
    </submittedName>
</protein>
<dbReference type="InterPro" id="IPR002177">
    <property type="entry name" value="DPS_DNA-bd"/>
</dbReference>